<evidence type="ECO:0000313" key="3">
    <source>
        <dbReference type="Proteomes" id="UP000182660"/>
    </source>
</evidence>
<dbReference type="AlphaFoldDB" id="A0A1K9YXF4"/>
<evidence type="ECO:0000313" key="1">
    <source>
        <dbReference type="EMBL" id="SGY86419.1"/>
    </source>
</evidence>
<dbReference type="EMBL" id="FPLD01000036">
    <property type="protein sequence ID" value="SGY89553.1"/>
    <property type="molecule type" value="Genomic_DNA"/>
</dbReference>
<organism evidence="2 4">
    <name type="scientific">Moritella viscosa</name>
    <dbReference type="NCBI Taxonomy" id="80854"/>
    <lineage>
        <taxon>Bacteria</taxon>
        <taxon>Pseudomonadati</taxon>
        <taxon>Pseudomonadota</taxon>
        <taxon>Gammaproteobacteria</taxon>
        <taxon>Alteromonadales</taxon>
        <taxon>Moritellaceae</taxon>
        <taxon>Moritella</taxon>
    </lineage>
</organism>
<dbReference type="Proteomes" id="UP000182660">
    <property type="component" value="Unassembled WGS sequence"/>
</dbReference>
<evidence type="ECO:0000313" key="4">
    <source>
        <dbReference type="Proteomes" id="UP000183794"/>
    </source>
</evidence>
<dbReference type="EMBL" id="FPLJ01000030">
    <property type="protein sequence ID" value="SGY86419.1"/>
    <property type="molecule type" value="Genomic_DNA"/>
</dbReference>
<reference evidence="1 3" key="2">
    <citation type="submission" date="2016-11" db="EMBL/GenBank/DDBJ databases">
        <authorList>
            <person name="Klemetsen T."/>
        </authorList>
    </citation>
    <scope>NUCLEOTIDE SEQUENCE [LARGE SCALE GENOMIC DNA]</scope>
    <source>
        <strain evidence="1">MT 2528</strain>
    </source>
</reference>
<dbReference type="Proteomes" id="UP000183794">
    <property type="component" value="Unassembled WGS sequence"/>
</dbReference>
<reference evidence="2 4" key="1">
    <citation type="submission" date="2016-11" db="EMBL/GenBank/DDBJ databases">
        <authorList>
            <person name="Jaros S."/>
            <person name="Januszkiewicz K."/>
            <person name="Wedrychowicz H."/>
        </authorList>
    </citation>
    <scope>NUCLEOTIDE SEQUENCE [LARGE SCALE GENOMIC DNA]</scope>
    <source>
        <strain evidence="2">NVI 5450</strain>
    </source>
</reference>
<keyword evidence="3" id="KW-1185">Reference proteome</keyword>
<proteinExistence type="predicted"/>
<gene>
    <name evidence="1" type="ORF">MT2528_1037</name>
    <name evidence="2" type="ORF">NVI5450_1008</name>
</gene>
<protein>
    <submittedName>
        <fullName evidence="2">Uncharacterized protein</fullName>
    </submittedName>
</protein>
<name>A0A1K9YXF4_9GAMM</name>
<evidence type="ECO:0000313" key="2">
    <source>
        <dbReference type="EMBL" id="SGY89553.1"/>
    </source>
</evidence>
<sequence>MGYTAKLQYWQSIRLTDTNNSHVSGNNRNGTDKLMNIHSIKLNDSELNLSSA</sequence>
<accession>A0A1K9YXF4</accession>